<dbReference type="EMBL" id="MRZV01002222">
    <property type="protein sequence ID" value="PIK34296.1"/>
    <property type="molecule type" value="Genomic_DNA"/>
</dbReference>
<dbReference type="Pfam" id="PF20806">
    <property type="entry name" value="Integrin_A_Ig_3"/>
    <property type="match status" value="1"/>
</dbReference>
<dbReference type="InterPro" id="IPR018184">
    <property type="entry name" value="Integrin_alpha_C_CS"/>
</dbReference>
<evidence type="ECO:0000256" key="5">
    <source>
        <dbReference type="SAM" id="MobiDB-lite"/>
    </source>
</evidence>
<sequence length="189" mass="21133">MQDEATISKDESRARRSVSEAVKEDDESGVPSKIVVDCSKGHSGCVNITCNLGNIDKDGTNIILTIESRLMLESLLKDNEPAEWEIISMARLTVQSIPYITQPTKTPEEVKTLSLRTIPLTFLDTTPVPLWVIIVSVVVGSLFLVILIFILYKCGFFQRNKIDLDELKRSYAGQREADNEDMLIDATIE</sequence>
<evidence type="ECO:0000256" key="3">
    <source>
        <dbReference type="ARBA" id="ARBA00023136"/>
    </source>
</evidence>
<evidence type="ECO:0000256" key="6">
    <source>
        <dbReference type="SAM" id="Phobius"/>
    </source>
</evidence>
<dbReference type="InterPro" id="IPR032695">
    <property type="entry name" value="Integrin_dom_sf"/>
</dbReference>
<dbReference type="GO" id="GO:0005178">
    <property type="term" value="F:integrin binding"/>
    <property type="evidence" value="ECO:0007669"/>
    <property type="project" value="TreeGrafter"/>
</dbReference>
<evidence type="ECO:0000313" key="9">
    <source>
        <dbReference type="Proteomes" id="UP000230750"/>
    </source>
</evidence>
<evidence type="ECO:0000256" key="1">
    <source>
        <dbReference type="ARBA" id="ARBA00004479"/>
    </source>
</evidence>
<evidence type="ECO:0000256" key="2">
    <source>
        <dbReference type="ARBA" id="ARBA00023037"/>
    </source>
</evidence>
<keyword evidence="3 6" id="KW-0472">Membrane</keyword>
<dbReference type="GO" id="GO:0008305">
    <property type="term" value="C:integrin complex"/>
    <property type="evidence" value="ECO:0007669"/>
    <property type="project" value="TreeGrafter"/>
</dbReference>
<feature type="compositionally biased region" description="Basic and acidic residues" evidence="5">
    <location>
        <begin position="1"/>
        <end position="22"/>
    </location>
</feature>
<dbReference type="GO" id="GO:0007160">
    <property type="term" value="P:cell-matrix adhesion"/>
    <property type="evidence" value="ECO:0007669"/>
    <property type="project" value="TreeGrafter"/>
</dbReference>
<feature type="domain" description="Integrin alpha third immunoglobulin-like" evidence="7">
    <location>
        <begin position="3"/>
        <end position="115"/>
    </location>
</feature>
<evidence type="ECO:0000313" key="8">
    <source>
        <dbReference type="EMBL" id="PIK34296.1"/>
    </source>
</evidence>
<accession>A0A2G8JEX3</accession>
<evidence type="ECO:0000259" key="7">
    <source>
        <dbReference type="Pfam" id="PF20806"/>
    </source>
</evidence>
<keyword evidence="9" id="KW-1185">Reference proteome</keyword>
<dbReference type="GO" id="GO:0098609">
    <property type="term" value="P:cell-cell adhesion"/>
    <property type="evidence" value="ECO:0007669"/>
    <property type="project" value="TreeGrafter"/>
</dbReference>
<feature type="transmembrane region" description="Helical" evidence="6">
    <location>
        <begin position="130"/>
        <end position="152"/>
    </location>
</feature>
<dbReference type="Proteomes" id="UP000230750">
    <property type="component" value="Unassembled WGS sequence"/>
</dbReference>
<gene>
    <name evidence="8" type="ORF">BSL78_28884</name>
</gene>
<comment type="subcellular location">
    <subcellularLocation>
        <location evidence="1">Membrane</location>
        <topology evidence="1">Single-pass type I membrane protein</topology>
    </subcellularLocation>
</comment>
<dbReference type="GO" id="GO:0007229">
    <property type="term" value="P:integrin-mediated signaling pathway"/>
    <property type="evidence" value="ECO:0007669"/>
    <property type="project" value="UniProtKB-KW"/>
</dbReference>
<dbReference type="PROSITE" id="PS00242">
    <property type="entry name" value="INTEGRIN_ALPHA"/>
    <property type="match status" value="1"/>
</dbReference>
<name>A0A2G8JEX3_STIJA</name>
<keyword evidence="4" id="KW-0325">Glycoprotein</keyword>
<proteinExistence type="predicted"/>
<keyword evidence="6" id="KW-1133">Transmembrane helix</keyword>
<keyword evidence="6" id="KW-0812">Transmembrane</keyword>
<dbReference type="Gene3D" id="1.20.5.930">
    <property type="entry name" value="Bicelle-embedded integrin alpha(iib) transmembrane segment"/>
    <property type="match status" value="1"/>
</dbReference>
<dbReference type="PANTHER" id="PTHR23220">
    <property type="entry name" value="INTEGRIN ALPHA"/>
    <property type="match status" value="1"/>
</dbReference>
<evidence type="ECO:0000256" key="4">
    <source>
        <dbReference type="ARBA" id="ARBA00023180"/>
    </source>
</evidence>
<dbReference type="STRING" id="307972.A0A2G8JEX3"/>
<dbReference type="Gene3D" id="2.60.40.1530">
    <property type="entry name" value="ntegrin, alpha v. Chain A, domain 4"/>
    <property type="match status" value="1"/>
</dbReference>
<dbReference type="GO" id="GO:0009897">
    <property type="term" value="C:external side of plasma membrane"/>
    <property type="evidence" value="ECO:0007669"/>
    <property type="project" value="TreeGrafter"/>
</dbReference>
<dbReference type="SUPFAM" id="SSF69179">
    <property type="entry name" value="Integrin domains"/>
    <property type="match status" value="1"/>
</dbReference>
<dbReference type="AlphaFoldDB" id="A0A2G8JEX3"/>
<keyword evidence="2" id="KW-0401">Integrin</keyword>
<organism evidence="8 9">
    <name type="scientific">Stichopus japonicus</name>
    <name type="common">Sea cucumber</name>
    <dbReference type="NCBI Taxonomy" id="307972"/>
    <lineage>
        <taxon>Eukaryota</taxon>
        <taxon>Metazoa</taxon>
        <taxon>Echinodermata</taxon>
        <taxon>Eleutherozoa</taxon>
        <taxon>Echinozoa</taxon>
        <taxon>Holothuroidea</taxon>
        <taxon>Aspidochirotacea</taxon>
        <taxon>Aspidochirotida</taxon>
        <taxon>Stichopodidae</taxon>
        <taxon>Apostichopus</taxon>
    </lineage>
</organism>
<dbReference type="InterPro" id="IPR048286">
    <property type="entry name" value="Integrin_alpha_Ig-like_3"/>
</dbReference>
<feature type="region of interest" description="Disordered" evidence="5">
    <location>
        <begin position="1"/>
        <end position="26"/>
    </location>
</feature>
<reference evidence="8 9" key="1">
    <citation type="journal article" date="2017" name="PLoS Biol.">
        <title>The sea cucumber genome provides insights into morphological evolution and visceral regeneration.</title>
        <authorList>
            <person name="Zhang X."/>
            <person name="Sun L."/>
            <person name="Yuan J."/>
            <person name="Sun Y."/>
            <person name="Gao Y."/>
            <person name="Zhang L."/>
            <person name="Li S."/>
            <person name="Dai H."/>
            <person name="Hamel J.F."/>
            <person name="Liu C."/>
            <person name="Yu Y."/>
            <person name="Liu S."/>
            <person name="Lin W."/>
            <person name="Guo K."/>
            <person name="Jin S."/>
            <person name="Xu P."/>
            <person name="Storey K.B."/>
            <person name="Huan P."/>
            <person name="Zhang T."/>
            <person name="Zhou Y."/>
            <person name="Zhang J."/>
            <person name="Lin C."/>
            <person name="Li X."/>
            <person name="Xing L."/>
            <person name="Huo D."/>
            <person name="Sun M."/>
            <person name="Wang L."/>
            <person name="Mercier A."/>
            <person name="Li F."/>
            <person name="Yang H."/>
            <person name="Xiang J."/>
        </authorList>
    </citation>
    <scope>NUCLEOTIDE SEQUENCE [LARGE SCALE GENOMIC DNA]</scope>
    <source>
        <strain evidence="8">Shaxun</strain>
        <tissue evidence="8">Muscle</tissue>
    </source>
</reference>
<dbReference type="GO" id="GO:0033627">
    <property type="term" value="P:cell adhesion mediated by integrin"/>
    <property type="evidence" value="ECO:0007669"/>
    <property type="project" value="TreeGrafter"/>
</dbReference>
<dbReference type="PANTHER" id="PTHR23220:SF122">
    <property type="entry name" value="INTEGRIN ALPHA-PS1"/>
    <property type="match status" value="1"/>
</dbReference>
<protein>
    <recommendedName>
        <fullName evidence="7">Integrin alpha third immunoglobulin-like domain-containing protein</fullName>
    </recommendedName>
</protein>
<comment type="caution">
    <text evidence="8">The sequence shown here is derived from an EMBL/GenBank/DDBJ whole genome shotgun (WGS) entry which is preliminary data.</text>
</comment>